<evidence type="ECO:0000256" key="1">
    <source>
        <dbReference type="ARBA" id="ARBA00004141"/>
    </source>
</evidence>
<dbReference type="Pfam" id="PF01594">
    <property type="entry name" value="AI-2E_transport"/>
    <property type="match status" value="1"/>
</dbReference>
<dbReference type="PANTHER" id="PTHR21716">
    <property type="entry name" value="TRANSMEMBRANE PROTEIN"/>
    <property type="match status" value="1"/>
</dbReference>
<feature type="transmembrane region" description="Helical" evidence="6">
    <location>
        <begin position="328"/>
        <end position="353"/>
    </location>
</feature>
<name>A0A514LLI0_9BACI</name>
<dbReference type="PANTHER" id="PTHR21716:SF68">
    <property type="entry name" value="TRANSPORT PROTEIN YTVI-RELATED"/>
    <property type="match status" value="1"/>
</dbReference>
<feature type="transmembrane region" description="Helical" evidence="6">
    <location>
        <begin position="12"/>
        <end position="30"/>
    </location>
</feature>
<dbReference type="RefSeq" id="WP_142091217.1">
    <property type="nucleotide sequence ID" value="NZ_CP035485.1"/>
</dbReference>
<keyword evidence="3 6" id="KW-0812">Transmembrane</keyword>
<dbReference type="AlphaFoldDB" id="A0A514LLI0"/>
<feature type="transmembrane region" description="Helical" evidence="6">
    <location>
        <begin position="168"/>
        <end position="189"/>
    </location>
</feature>
<dbReference type="GO" id="GO:0016020">
    <property type="term" value="C:membrane"/>
    <property type="evidence" value="ECO:0007669"/>
    <property type="project" value="UniProtKB-SubCell"/>
</dbReference>
<comment type="subcellular location">
    <subcellularLocation>
        <location evidence="1">Membrane</location>
        <topology evidence="1">Multi-pass membrane protein</topology>
    </subcellularLocation>
</comment>
<evidence type="ECO:0000256" key="5">
    <source>
        <dbReference type="ARBA" id="ARBA00023136"/>
    </source>
</evidence>
<reference evidence="8" key="1">
    <citation type="submission" date="2019-01" db="EMBL/GenBank/DDBJ databases">
        <title>Genomic analysis of Salicibibacter sp. NKC3-5.</title>
        <authorList>
            <person name="Oh Y.J."/>
        </authorList>
    </citation>
    <scope>NUCLEOTIDE SEQUENCE [LARGE SCALE GENOMIC DNA]</scope>
    <source>
        <strain evidence="8">NKC3-5</strain>
    </source>
</reference>
<sequence length="373" mass="41034">MTKKQAWTIGRAVITIGSIIILFLLAAYLFTLTYPFIIAALIAWMLSPLLKYLKIKLKFPSSLASFVSLLVGISLLGGIITGITFLLIYSFRQFAEQLPAWIEQGAEQLQKLFNETILPVWTEMSGFFDNLDATQQETMQQGITQLGNQLGNILGNVGQAIVDGLGNVFTAIPTFLLVIIFVLLAVYFIGKDAGTIKLGVQRRIPAFVQAKFVLFMQQMRVRVFGFLRAQVILMFITSIIVLIGLLILGTENPLTLAIIIGVAEILPYLGTGTILIPWAVYSFITGEIFMGIALSILYIVVVIVRQSIEPKVLSVSMNLNALSVLFSLFIGLQLFGIVGLFIGPALLVVITILNDIGVIADIEDFIYNGFKEE</sequence>
<feature type="transmembrane region" description="Helical" evidence="6">
    <location>
        <begin position="254"/>
        <end position="281"/>
    </location>
</feature>
<keyword evidence="4 6" id="KW-1133">Transmembrane helix</keyword>
<dbReference type="GO" id="GO:0055085">
    <property type="term" value="P:transmembrane transport"/>
    <property type="evidence" value="ECO:0007669"/>
    <property type="project" value="TreeGrafter"/>
</dbReference>
<dbReference type="OrthoDB" id="9774361at2"/>
<proteinExistence type="inferred from homology"/>
<dbReference type="KEGG" id="sale:EPH95_17280"/>
<evidence type="ECO:0000256" key="6">
    <source>
        <dbReference type="SAM" id="Phobius"/>
    </source>
</evidence>
<dbReference type="NCBIfam" id="TIGR02872">
    <property type="entry name" value="spore_ytvI"/>
    <property type="match status" value="1"/>
</dbReference>
<evidence type="ECO:0000256" key="3">
    <source>
        <dbReference type="ARBA" id="ARBA00022692"/>
    </source>
</evidence>
<feature type="transmembrane region" description="Helical" evidence="6">
    <location>
        <begin position="65"/>
        <end position="91"/>
    </location>
</feature>
<keyword evidence="5 6" id="KW-0472">Membrane</keyword>
<organism evidence="7 8">
    <name type="scientific">Salicibibacter halophilus</name>
    <dbReference type="NCBI Taxonomy" id="2502791"/>
    <lineage>
        <taxon>Bacteria</taxon>
        <taxon>Bacillati</taxon>
        <taxon>Bacillota</taxon>
        <taxon>Bacilli</taxon>
        <taxon>Bacillales</taxon>
        <taxon>Bacillaceae</taxon>
        <taxon>Salicibibacter</taxon>
    </lineage>
</organism>
<feature type="transmembrane region" description="Helical" evidence="6">
    <location>
        <begin position="36"/>
        <end position="53"/>
    </location>
</feature>
<dbReference type="EMBL" id="CP035485">
    <property type="protein sequence ID" value="QDI92720.1"/>
    <property type="molecule type" value="Genomic_DNA"/>
</dbReference>
<dbReference type="InterPro" id="IPR002549">
    <property type="entry name" value="AI-2E-like"/>
</dbReference>
<evidence type="ECO:0000313" key="7">
    <source>
        <dbReference type="EMBL" id="QDI92720.1"/>
    </source>
</evidence>
<feature type="transmembrane region" description="Helical" evidence="6">
    <location>
        <begin position="226"/>
        <end position="248"/>
    </location>
</feature>
<evidence type="ECO:0000256" key="2">
    <source>
        <dbReference type="ARBA" id="ARBA00009773"/>
    </source>
</evidence>
<evidence type="ECO:0000256" key="4">
    <source>
        <dbReference type="ARBA" id="ARBA00022989"/>
    </source>
</evidence>
<gene>
    <name evidence="7" type="primary">ytvI</name>
    <name evidence="7" type="ORF">EPH95_17280</name>
</gene>
<comment type="similarity">
    <text evidence="2">Belongs to the autoinducer-2 exporter (AI-2E) (TC 2.A.86) family.</text>
</comment>
<dbReference type="Proteomes" id="UP000319756">
    <property type="component" value="Chromosome"/>
</dbReference>
<evidence type="ECO:0000313" key="8">
    <source>
        <dbReference type="Proteomes" id="UP000319756"/>
    </source>
</evidence>
<protein>
    <submittedName>
        <fullName evidence="7">Sporulation integral membrane protein YtvI</fullName>
    </submittedName>
</protein>
<feature type="transmembrane region" description="Helical" evidence="6">
    <location>
        <begin position="288"/>
        <end position="308"/>
    </location>
</feature>
<dbReference type="InterPro" id="IPR014227">
    <property type="entry name" value="YtvI-like"/>
</dbReference>
<accession>A0A514LLI0</accession>
<keyword evidence="8" id="KW-1185">Reference proteome</keyword>